<dbReference type="SUPFAM" id="SSF55347">
    <property type="entry name" value="Glyceraldehyde-3-phosphate dehydrogenase-like, C-terminal domain"/>
    <property type="match status" value="1"/>
</dbReference>
<evidence type="ECO:0000256" key="6">
    <source>
        <dbReference type="ARBA" id="ARBA00023268"/>
    </source>
</evidence>
<comment type="pathway">
    <text evidence="2">Amino-acid degradation; L-lysine degradation via saccharopine pathway; glutaryl-CoA from L-lysine: step 2/6.</text>
</comment>
<comment type="similarity">
    <text evidence="7">In the C-terminal section; belongs to the saccharopine dehydrogenase family.</text>
</comment>
<dbReference type="InterPro" id="IPR051168">
    <property type="entry name" value="AASS"/>
</dbReference>
<dbReference type="FunFam" id="3.40.50.720:FF:000087">
    <property type="entry name" value="alpha-aminoadipic semialdehyde synthase, mitochondrial"/>
    <property type="match status" value="1"/>
</dbReference>
<evidence type="ECO:0000256" key="3">
    <source>
        <dbReference type="ARBA" id="ARBA00005624"/>
    </source>
</evidence>
<dbReference type="InterPro" id="IPR007698">
    <property type="entry name" value="AlaDH/PNT_NAD(H)-bd"/>
</dbReference>
<comment type="caution">
    <text evidence="10">The sequence shown here is derived from an EMBL/GenBank/DDBJ whole genome shotgun (WGS) entry which is preliminary data.</text>
</comment>
<dbReference type="GO" id="GO:0005737">
    <property type="term" value="C:cytoplasm"/>
    <property type="evidence" value="ECO:0007669"/>
    <property type="project" value="TreeGrafter"/>
</dbReference>
<keyword evidence="4" id="KW-0521">NADP</keyword>
<dbReference type="GO" id="GO:0019878">
    <property type="term" value="P:lysine biosynthetic process via aminoadipic acid"/>
    <property type="evidence" value="ECO:0007669"/>
    <property type="project" value="TreeGrafter"/>
</dbReference>
<keyword evidence="5" id="KW-0560">Oxidoreductase</keyword>
<evidence type="ECO:0000256" key="4">
    <source>
        <dbReference type="ARBA" id="ARBA00022857"/>
    </source>
</evidence>
<comment type="pathway">
    <text evidence="1">Amino-acid degradation; L-lysine degradation via saccharopine pathway; glutaryl-CoA from L-lysine: step 1/6.</text>
</comment>
<reference evidence="10" key="1">
    <citation type="journal article" date="2023" name="G3 (Bethesda)">
        <title>Whole genome assembly and annotation of the endangered Caribbean coral Acropora cervicornis.</title>
        <authorList>
            <person name="Selwyn J.D."/>
            <person name="Vollmer S.V."/>
        </authorList>
    </citation>
    <scope>NUCLEOTIDE SEQUENCE</scope>
    <source>
        <strain evidence="10">K2</strain>
    </source>
</reference>
<dbReference type="GO" id="GO:0004753">
    <property type="term" value="F:saccharopine dehydrogenase activity"/>
    <property type="evidence" value="ECO:0007669"/>
    <property type="project" value="TreeGrafter"/>
</dbReference>
<comment type="similarity">
    <text evidence="3">In the N-terminal section; belongs to the AlaDH/PNT family.</text>
</comment>
<dbReference type="Gene3D" id="3.30.360.10">
    <property type="entry name" value="Dihydrodipicolinate Reductase, domain 2"/>
    <property type="match status" value="1"/>
</dbReference>
<gene>
    <name evidence="10" type="ORF">P5673_003621</name>
</gene>
<accession>A0AAD9VDZ5</accession>
<dbReference type="InterPro" id="IPR032095">
    <property type="entry name" value="Sacchrp_dh-like_C"/>
</dbReference>
<dbReference type="Pfam" id="PF16653">
    <property type="entry name" value="Sacchrp_dh_C"/>
    <property type="match status" value="1"/>
</dbReference>
<evidence type="ECO:0000256" key="1">
    <source>
        <dbReference type="ARBA" id="ARBA00004682"/>
    </source>
</evidence>
<dbReference type="Gene3D" id="3.40.50.720">
    <property type="entry name" value="NAD(P)-binding Rossmann-like Domain"/>
    <property type="match status" value="3"/>
</dbReference>
<evidence type="ECO:0000256" key="5">
    <source>
        <dbReference type="ARBA" id="ARBA00023002"/>
    </source>
</evidence>
<dbReference type="Proteomes" id="UP001249851">
    <property type="component" value="Unassembled WGS sequence"/>
</dbReference>
<dbReference type="SUPFAM" id="SSF52283">
    <property type="entry name" value="Formate/glycerate dehydrogenase catalytic domain-like"/>
    <property type="match status" value="1"/>
</dbReference>
<evidence type="ECO:0000256" key="2">
    <source>
        <dbReference type="ARBA" id="ARBA00004720"/>
    </source>
</evidence>
<reference evidence="10" key="2">
    <citation type="journal article" date="2023" name="Science">
        <title>Genomic signatures of disease resistance in endangered staghorn corals.</title>
        <authorList>
            <person name="Vollmer S.V."/>
            <person name="Selwyn J.D."/>
            <person name="Despard B.A."/>
            <person name="Roesel C.L."/>
        </authorList>
    </citation>
    <scope>NUCLEOTIDE SEQUENCE</scope>
    <source>
        <strain evidence="10">K2</strain>
    </source>
</reference>
<dbReference type="Pfam" id="PF03435">
    <property type="entry name" value="Sacchrp_dh_NADP"/>
    <property type="match status" value="1"/>
</dbReference>
<dbReference type="EMBL" id="JARQWQ010000006">
    <property type="protein sequence ID" value="KAK2571068.1"/>
    <property type="molecule type" value="Genomic_DNA"/>
</dbReference>
<name>A0AAD9VDZ5_ACRCE</name>
<dbReference type="SMART" id="SM01003">
    <property type="entry name" value="AlaDh_PNT_N"/>
    <property type="match status" value="1"/>
</dbReference>
<dbReference type="InterPro" id="IPR007886">
    <property type="entry name" value="AlaDH/PNT_N"/>
</dbReference>
<keyword evidence="11" id="KW-1185">Reference proteome</keyword>
<dbReference type="InterPro" id="IPR005097">
    <property type="entry name" value="Sacchrp_dh_NADP-bd"/>
</dbReference>
<protein>
    <submittedName>
        <fullName evidence="10">Alpha-aminoadipic semialdehyde synthase</fullName>
    </submittedName>
</protein>
<evidence type="ECO:0000313" key="11">
    <source>
        <dbReference type="Proteomes" id="UP001249851"/>
    </source>
</evidence>
<dbReference type="SMART" id="SM01002">
    <property type="entry name" value="AlaDh_PNT_C"/>
    <property type="match status" value="1"/>
</dbReference>
<dbReference type="InterPro" id="IPR036291">
    <property type="entry name" value="NAD(P)-bd_dom_sf"/>
</dbReference>
<proteinExistence type="inferred from homology"/>
<evidence type="ECO:0000256" key="7">
    <source>
        <dbReference type="ARBA" id="ARBA00025744"/>
    </source>
</evidence>
<dbReference type="PANTHER" id="PTHR11133">
    <property type="entry name" value="SACCHAROPINE DEHYDROGENASE"/>
    <property type="match status" value="1"/>
</dbReference>
<dbReference type="CDD" id="cd12189">
    <property type="entry name" value="LKR_SDH_like"/>
    <property type="match status" value="1"/>
</dbReference>
<evidence type="ECO:0000259" key="8">
    <source>
        <dbReference type="SMART" id="SM01002"/>
    </source>
</evidence>
<sequence>MWTVKKLTSNAYGNFFRIMCPLQRANFTAEKTERVMAIRREDINVWERRAPIAPSHVTELIHKGVKVLVQPSTRRAYTMDEYERAGAVITEDLSPASLIIGVKAVPVDLLIPNKTYAFFSHTIKAQEANMPLLDAMLEKNIQLVDYEKMVDYKGQRVCAFGKFAGVGGMINILHGLGLRLLALGHHTPFMYMGATHNYKNSRAAKLAIYELGEDIRAGKLPAHFGPLSFVFTGSGNVSQGAQEMFQELPHIYVEPHELKKAIQCTDHRKVIGTVVSREDYLVPKAGGVFDAEEYDAHPDRYRSTFAETIAPYMNVLVNGTYWAPNVPRLLTCDDARNLLKTLKRSSAYDGCPSLPQRLLAICDISADCDGSLAFMTEMAGDGVLICSIDNLPAQLPREATDYFGKLLVPWLQEMVDSDAKSPFEKQNHLTDTVKNAIITSNGQLAPNYKYIADLRKSQEEAKARALGPNVPIPIKQRVLLLGSGFTVAPSSDKISEAEVLASKYKNTHPTLLDVTQSEDKLNKLIQQHDVVISLLPYSLHPVIAKSCIAHKKNLLTTSYVLPPIQELHQSAVDAGIAIVNEVGLDPGIDHLLAMECFDDSKDEGAVIKSFRSYCGGLPAPEHADNPLRYKFSWNPRAGILTIMNTAKYLWYGKTVEIAAGGALLEEIKPTGIFPGYRLECYPNRDSVVYGGLYNISTASTILRGTLRFEGYAKTCLALFQLGMYSQSQRSDLAVAQEQPWKKVLAKLVGRPNAGDSELHSVVFDLVGKDLAPSVFCLRNQYCNKRHHWTHFAYISLTNSHMVNRRIDLISYGDPKGHSAMARTVGLPVAIATKMVLDGDLKATGVVRPLNREIYKPMLTRLKAEGIHSELTTTVL</sequence>
<evidence type="ECO:0000313" key="10">
    <source>
        <dbReference type="EMBL" id="KAK2571068.1"/>
    </source>
</evidence>
<dbReference type="AlphaFoldDB" id="A0AAD9VDZ5"/>
<feature type="domain" description="Alanine dehydrogenase/pyridine nucleotide transhydrogenase NAD(H)-binding" evidence="8">
    <location>
        <begin position="217"/>
        <end position="387"/>
    </location>
</feature>
<dbReference type="Pfam" id="PF05222">
    <property type="entry name" value="AlaDh_PNT_N"/>
    <property type="match status" value="1"/>
</dbReference>
<dbReference type="FunFam" id="3.30.360.10:FF:000008">
    <property type="entry name" value="Alpha-aminoadipic semialdehyde synthase, mitochondrial"/>
    <property type="match status" value="1"/>
</dbReference>
<dbReference type="PANTHER" id="PTHR11133:SF22">
    <property type="entry name" value="ALPHA-AMINOADIPIC SEMIALDEHYDE SYNTHASE, MITOCHONDRIAL"/>
    <property type="match status" value="1"/>
</dbReference>
<feature type="domain" description="Alanine dehydrogenase/pyridine nucleotide transhydrogenase N-terminal" evidence="9">
    <location>
        <begin position="37"/>
        <end position="167"/>
    </location>
</feature>
<evidence type="ECO:0000259" key="9">
    <source>
        <dbReference type="SMART" id="SM01003"/>
    </source>
</evidence>
<organism evidence="10 11">
    <name type="scientific">Acropora cervicornis</name>
    <name type="common">Staghorn coral</name>
    <dbReference type="NCBI Taxonomy" id="6130"/>
    <lineage>
        <taxon>Eukaryota</taxon>
        <taxon>Metazoa</taxon>
        <taxon>Cnidaria</taxon>
        <taxon>Anthozoa</taxon>
        <taxon>Hexacorallia</taxon>
        <taxon>Scleractinia</taxon>
        <taxon>Astrocoeniina</taxon>
        <taxon>Acroporidae</taxon>
        <taxon>Acropora</taxon>
    </lineage>
</organism>
<keyword evidence="6" id="KW-0511">Multifunctional enzyme</keyword>
<dbReference type="SUPFAM" id="SSF51735">
    <property type="entry name" value="NAD(P)-binding Rossmann-fold domains"/>
    <property type="match status" value="1"/>
</dbReference>